<comment type="caution">
    <text evidence="2">The sequence shown here is derived from an EMBL/GenBank/DDBJ whole genome shotgun (WGS) entry which is preliminary data.</text>
</comment>
<protein>
    <submittedName>
        <fullName evidence="2">Uncharacterized protein</fullName>
    </submittedName>
</protein>
<dbReference type="AlphaFoldDB" id="A0AAV4PW26"/>
<dbReference type="EMBL" id="BPLR01005142">
    <property type="protein sequence ID" value="GIY00092.1"/>
    <property type="molecule type" value="Genomic_DNA"/>
</dbReference>
<keyword evidence="1" id="KW-0732">Signal</keyword>
<name>A0AAV4PW26_CAEEX</name>
<feature type="signal peptide" evidence="1">
    <location>
        <begin position="1"/>
        <end position="19"/>
    </location>
</feature>
<sequence length="114" mass="13183">MQHPFVLLVESLIANLGTCREIYSPSGRETQCQMGTPPYSDKGLWPEDQISVEVLLKVYWLLPHPQCNEIEKIISGCCWQGDPAKERSIGDQQIQKVASFQLLLWLCIYRKRYK</sequence>
<organism evidence="2 3">
    <name type="scientific">Caerostris extrusa</name>
    <name type="common">Bark spider</name>
    <name type="synonym">Caerostris bankana</name>
    <dbReference type="NCBI Taxonomy" id="172846"/>
    <lineage>
        <taxon>Eukaryota</taxon>
        <taxon>Metazoa</taxon>
        <taxon>Ecdysozoa</taxon>
        <taxon>Arthropoda</taxon>
        <taxon>Chelicerata</taxon>
        <taxon>Arachnida</taxon>
        <taxon>Araneae</taxon>
        <taxon>Araneomorphae</taxon>
        <taxon>Entelegynae</taxon>
        <taxon>Araneoidea</taxon>
        <taxon>Araneidae</taxon>
        <taxon>Caerostris</taxon>
    </lineage>
</organism>
<dbReference type="Proteomes" id="UP001054945">
    <property type="component" value="Unassembled WGS sequence"/>
</dbReference>
<accession>A0AAV4PW26</accession>
<evidence type="ECO:0000313" key="2">
    <source>
        <dbReference type="EMBL" id="GIY00092.1"/>
    </source>
</evidence>
<proteinExistence type="predicted"/>
<gene>
    <name evidence="2" type="ORF">CEXT_509581</name>
</gene>
<feature type="chain" id="PRO_5043954977" evidence="1">
    <location>
        <begin position="20"/>
        <end position="114"/>
    </location>
</feature>
<keyword evidence="3" id="KW-1185">Reference proteome</keyword>
<evidence type="ECO:0000313" key="3">
    <source>
        <dbReference type="Proteomes" id="UP001054945"/>
    </source>
</evidence>
<evidence type="ECO:0000256" key="1">
    <source>
        <dbReference type="SAM" id="SignalP"/>
    </source>
</evidence>
<reference evidence="2 3" key="1">
    <citation type="submission" date="2021-06" db="EMBL/GenBank/DDBJ databases">
        <title>Caerostris extrusa draft genome.</title>
        <authorList>
            <person name="Kono N."/>
            <person name="Arakawa K."/>
        </authorList>
    </citation>
    <scope>NUCLEOTIDE SEQUENCE [LARGE SCALE GENOMIC DNA]</scope>
</reference>